<gene>
    <name evidence="2" type="ORF">H1P_20064</name>
</gene>
<dbReference type="OrthoDB" id="9778208at2"/>
<keyword evidence="2" id="KW-0808">Transferase</keyword>
<proteinExistence type="predicted"/>
<reference evidence="2 3" key="1">
    <citation type="submission" date="2019-01" db="EMBL/GenBank/DDBJ databases">
        <authorList>
            <person name="Brito A."/>
        </authorList>
    </citation>
    <scope>NUCLEOTIDE SEQUENCE [LARGE SCALE GENOMIC DNA]</scope>
    <source>
        <strain evidence="2">1</strain>
    </source>
</reference>
<evidence type="ECO:0000313" key="2">
    <source>
        <dbReference type="EMBL" id="VEP13457.1"/>
    </source>
</evidence>
<dbReference type="Pfam" id="PF13649">
    <property type="entry name" value="Methyltransf_25"/>
    <property type="match status" value="1"/>
</dbReference>
<organism evidence="2 3">
    <name type="scientific">Hyella patelloides LEGE 07179</name>
    <dbReference type="NCBI Taxonomy" id="945734"/>
    <lineage>
        <taxon>Bacteria</taxon>
        <taxon>Bacillati</taxon>
        <taxon>Cyanobacteriota</taxon>
        <taxon>Cyanophyceae</taxon>
        <taxon>Pleurocapsales</taxon>
        <taxon>Hyellaceae</taxon>
        <taxon>Hyella</taxon>
    </lineage>
</organism>
<dbReference type="EMBL" id="CAACVJ010000112">
    <property type="protein sequence ID" value="VEP13457.1"/>
    <property type="molecule type" value="Genomic_DNA"/>
</dbReference>
<dbReference type="GO" id="GO:0032259">
    <property type="term" value="P:methylation"/>
    <property type="evidence" value="ECO:0007669"/>
    <property type="project" value="UniProtKB-KW"/>
</dbReference>
<evidence type="ECO:0000313" key="3">
    <source>
        <dbReference type="Proteomes" id="UP000320055"/>
    </source>
</evidence>
<dbReference type="AlphaFoldDB" id="A0A563VQB7"/>
<evidence type="ECO:0000259" key="1">
    <source>
        <dbReference type="Pfam" id="PF13649"/>
    </source>
</evidence>
<dbReference type="SUPFAM" id="SSF53335">
    <property type="entry name" value="S-adenosyl-L-methionine-dependent methyltransferases"/>
    <property type="match status" value="1"/>
</dbReference>
<accession>A0A563VQB7</accession>
<protein>
    <submittedName>
        <fullName evidence="2">Methyltransferase type 12</fullName>
    </submittedName>
</protein>
<dbReference type="GO" id="GO:0008168">
    <property type="term" value="F:methyltransferase activity"/>
    <property type="evidence" value="ECO:0007669"/>
    <property type="project" value="UniProtKB-KW"/>
</dbReference>
<name>A0A563VQB7_9CYAN</name>
<feature type="domain" description="Methyltransferase" evidence="1">
    <location>
        <begin position="48"/>
        <end position="142"/>
    </location>
</feature>
<dbReference type="InterPro" id="IPR029063">
    <property type="entry name" value="SAM-dependent_MTases_sf"/>
</dbReference>
<dbReference type="InterPro" id="IPR041698">
    <property type="entry name" value="Methyltransf_25"/>
</dbReference>
<dbReference type="Proteomes" id="UP000320055">
    <property type="component" value="Unassembled WGS sequence"/>
</dbReference>
<dbReference type="RefSeq" id="WP_144863103.1">
    <property type="nucleotide sequence ID" value="NZ_LR213767.1"/>
</dbReference>
<dbReference type="Gene3D" id="2.20.25.110">
    <property type="entry name" value="S-adenosyl-L-methionine-dependent methyltransferases"/>
    <property type="match status" value="1"/>
</dbReference>
<sequence length="241" mass="27794">MTTVQEHYAQVLADVYSWMFGGFEPAIRKNLEFFKQYNISPRESGVAIDLGAGCGFQSIPLAQIGFAVTAIDLEQKLLNELKENSGKSNIKTIQDDLINFDRYIDSKPELIVCMTDTILHLESKDRVNFLFQKVFSSLEDKGRFVITLRDLSHELSELERFITVKSDENMIFTCFLEYEPNTVKVHDIIYKKNGSSWKHKKSFYRKLRLSKQWVEKQLEDIGFSKIESSIDNGLITVVVTK</sequence>
<keyword evidence="2" id="KW-0489">Methyltransferase</keyword>
<dbReference type="Gene3D" id="3.40.50.150">
    <property type="entry name" value="Vaccinia Virus protein VP39"/>
    <property type="match status" value="1"/>
</dbReference>
<dbReference type="CDD" id="cd02440">
    <property type="entry name" value="AdoMet_MTases"/>
    <property type="match status" value="1"/>
</dbReference>
<keyword evidence="3" id="KW-1185">Reference proteome</keyword>